<evidence type="ECO:0000313" key="2">
    <source>
        <dbReference type="EMBL" id="CCO44189.1"/>
    </source>
</evidence>
<dbReference type="SUPFAM" id="SSF141868">
    <property type="entry name" value="EAL domain-like"/>
    <property type="match status" value="1"/>
</dbReference>
<dbReference type="InterPro" id="IPR001633">
    <property type="entry name" value="EAL_dom"/>
</dbReference>
<comment type="caution">
    <text evidence="2">The sequence shown here is derived from an EMBL/GenBank/DDBJ whole genome shotgun (WGS) entry which is preliminary data.</text>
</comment>
<dbReference type="Pfam" id="PF00563">
    <property type="entry name" value="EAL"/>
    <property type="match status" value="1"/>
</dbReference>
<organism evidence="2 3">
    <name type="scientific">Vibrio nigripulchritudo SOn1</name>
    <dbReference type="NCBI Taxonomy" id="1238450"/>
    <lineage>
        <taxon>Bacteria</taxon>
        <taxon>Pseudomonadati</taxon>
        <taxon>Pseudomonadota</taxon>
        <taxon>Gammaproteobacteria</taxon>
        <taxon>Vibrionales</taxon>
        <taxon>Vibrionaceae</taxon>
        <taxon>Vibrio</taxon>
    </lineage>
</organism>
<sequence length="267" mass="29937">MYKQRQKILSSIHNRELQVAIQPIVDARTMHCHSIECLARLPNVTATQLIETADDHSLGHIVSLQVLELSLSSINNVPIPINFNLSPHQLTSEKVTKKIQALLDQYEYPAGSLTIELTETPSSRSTRQMLKALTPLLDSGVRLSLDDFGIGSQSIQRVLDLPLQQLKIDRSFISNIHQSSIKKDIVVAIIELATKHQIEVVCEGVELAQESEFLLKNQAYLQQGYLHSTPLLLPYNLHEISELSSTFCFNEFWGGELLANKCISCNI</sequence>
<feature type="domain" description="EAL" evidence="1">
    <location>
        <begin position="1"/>
        <end position="244"/>
    </location>
</feature>
<dbReference type="PANTHER" id="PTHR33121:SF79">
    <property type="entry name" value="CYCLIC DI-GMP PHOSPHODIESTERASE PDED-RELATED"/>
    <property type="match status" value="1"/>
</dbReference>
<dbReference type="InterPro" id="IPR050706">
    <property type="entry name" value="Cyclic-di-GMP_PDE-like"/>
</dbReference>
<dbReference type="PANTHER" id="PTHR33121">
    <property type="entry name" value="CYCLIC DI-GMP PHOSPHODIESTERASE PDEF"/>
    <property type="match status" value="1"/>
</dbReference>
<dbReference type="RefSeq" id="WP_022610120.1">
    <property type="nucleotide sequence ID" value="NZ_LK391965.1"/>
</dbReference>
<dbReference type="EMBL" id="CAOF01000008">
    <property type="protein sequence ID" value="CCO44189.1"/>
    <property type="molecule type" value="Genomic_DNA"/>
</dbReference>
<dbReference type="GO" id="GO:0071111">
    <property type="term" value="F:cyclic-guanylate-specific phosphodiesterase activity"/>
    <property type="evidence" value="ECO:0007669"/>
    <property type="project" value="InterPro"/>
</dbReference>
<evidence type="ECO:0000259" key="1">
    <source>
        <dbReference type="PROSITE" id="PS50883"/>
    </source>
</evidence>
<evidence type="ECO:0000313" key="3">
    <source>
        <dbReference type="Proteomes" id="UP000018211"/>
    </source>
</evidence>
<gene>
    <name evidence="2" type="ORF">VIBNISOn1_1050015</name>
</gene>
<proteinExistence type="predicted"/>
<protein>
    <recommendedName>
        <fullName evidence="1">EAL domain-containing protein</fullName>
    </recommendedName>
</protein>
<dbReference type="AlphaFoldDB" id="A0AAV2VHL7"/>
<dbReference type="Proteomes" id="UP000018211">
    <property type="component" value="Unassembled WGS sequence"/>
</dbReference>
<dbReference type="PROSITE" id="PS50883">
    <property type="entry name" value="EAL"/>
    <property type="match status" value="1"/>
</dbReference>
<reference evidence="2 3" key="1">
    <citation type="journal article" date="2013" name="ISME J.">
        <title>Comparative genomics of pathogenic lineages of Vibrio nigripulchritudo identifies virulence-associated traits.</title>
        <authorList>
            <person name="Goudenege D."/>
            <person name="Labreuche Y."/>
            <person name="Krin E."/>
            <person name="Ansquer D."/>
            <person name="Mangenot S."/>
            <person name="Calteau A."/>
            <person name="Medigue C."/>
            <person name="Mazel D."/>
            <person name="Polz M.F."/>
            <person name="Le Roux F."/>
        </authorList>
    </citation>
    <scope>NUCLEOTIDE SEQUENCE [LARGE SCALE GENOMIC DNA]</scope>
    <source>
        <strain evidence="2 3">SOn1</strain>
    </source>
</reference>
<dbReference type="Gene3D" id="3.20.20.450">
    <property type="entry name" value="EAL domain"/>
    <property type="match status" value="1"/>
</dbReference>
<dbReference type="CDD" id="cd01948">
    <property type="entry name" value="EAL"/>
    <property type="match status" value="1"/>
</dbReference>
<dbReference type="SMART" id="SM00052">
    <property type="entry name" value="EAL"/>
    <property type="match status" value="1"/>
</dbReference>
<dbReference type="InterPro" id="IPR035919">
    <property type="entry name" value="EAL_sf"/>
</dbReference>
<accession>A0AAV2VHL7</accession>
<name>A0AAV2VHL7_9VIBR</name>